<feature type="domain" description="HPr kinase/phosphorylase C-terminal" evidence="1">
    <location>
        <begin position="118"/>
        <end position="168"/>
    </location>
</feature>
<dbReference type="OrthoDB" id="5430844at2"/>
<accession>A0A2W0H8A6</accession>
<dbReference type="EMBL" id="PDOF01000002">
    <property type="protein sequence ID" value="PYZ96966.1"/>
    <property type="molecule type" value="Genomic_DNA"/>
</dbReference>
<comment type="caution">
    <text evidence="2">The sequence shown here is derived from an EMBL/GenBank/DDBJ whole genome shotgun (WGS) entry which is preliminary data.</text>
</comment>
<sequence length="310" mass="34897">MLQVVTQTLYRAFGFNIKSDYELPELVTAESYPNQADIKIRVGSLHKLWEMEAKEGQLFVVQPDRILFRIPEVAIYSVTGGSDIVVTPLEEDTDDKIRLYLLGTCMGAIMMQRKILPLHGSALEINGKAYAVVGDSGAGKSTTAAALLKRGCRLVSDDVIPVTFSTNNTPLVTPAYPQQKLWQESLDSFGVSSHHLKPIIDRETKFAVPVKEQFSQEVMPLAGVFEITKGNALAFQPVNKLKAVHTLFLHTYRNFFLEKSGLLEWHFNTTTRMVNQLSMFNIQRPEDRFTADEIADFILSAAQKEELQWQ</sequence>
<evidence type="ECO:0000259" key="1">
    <source>
        <dbReference type="Pfam" id="PF07475"/>
    </source>
</evidence>
<dbReference type="InterPro" id="IPR027417">
    <property type="entry name" value="P-loop_NTPase"/>
</dbReference>
<dbReference type="AlphaFoldDB" id="A0A2W0H8A6"/>
<dbReference type="RefSeq" id="WP_110520907.1">
    <property type="nucleotide sequence ID" value="NZ_PDOF01000002.1"/>
</dbReference>
<dbReference type="InterPro" id="IPR011104">
    <property type="entry name" value="Hpr_kin/Pase_C"/>
</dbReference>
<evidence type="ECO:0000313" key="3">
    <source>
        <dbReference type="Proteomes" id="UP000248066"/>
    </source>
</evidence>
<dbReference type="GO" id="GO:0000155">
    <property type="term" value="F:phosphorelay sensor kinase activity"/>
    <property type="evidence" value="ECO:0007669"/>
    <property type="project" value="InterPro"/>
</dbReference>
<keyword evidence="3" id="KW-1185">Reference proteome</keyword>
<dbReference type="GO" id="GO:0006109">
    <property type="term" value="P:regulation of carbohydrate metabolic process"/>
    <property type="evidence" value="ECO:0007669"/>
    <property type="project" value="InterPro"/>
</dbReference>
<reference evidence="2 3" key="1">
    <citation type="submission" date="2017-10" db="EMBL/GenBank/DDBJ databases">
        <title>Bacillus sp. nov., a halophilic bacterium isolated from a Yangshapao Lake.</title>
        <authorList>
            <person name="Wang H."/>
        </authorList>
    </citation>
    <scope>NUCLEOTIDE SEQUENCE [LARGE SCALE GENOMIC DNA]</scope>
    <source>
        <strain evidence="2 3">YSP-3</strain>
    </source>
</reference>
<organism evidence="2 3">
    <name type="scientific">Alteribacter lacisalsi</name>
    <dbReference type="NCBI Taxonomy" id="2045244"/>
    <lineage>
        <taxon>Bacteria</taxon>
        <taxon>Bacillati</taxon>
        <taxon>Bacillota</taxon>
        <taxon>Bacilli</taxon>
        <taxon>Bacillales</taxon>
        <taxon>Bacillaceae</taxon>
        <taxon>Alteribacter</taxon>
    </lineage>
</organism>
<dbReference type="SUPFAM" id="SSF53795">
    <property type="entry name" value="PEP carboxykinase-like"/>
    <property type="match status" value="1"/>
</dbReference>
<protein>
    <submittedName>
        <fullName evidence="2">Aldolase</fullName>
    </submittedName>
</protein>
<evidence type="ECO:0000313" key="2">
    <source>
        <dbReference type="EMBL" id="PYZ96966.1"/>
    </source>
</evidence>
<dbReference type="Proteomes" id="UP000248066">
    <property type="component" value="Unassembled WGS sequence"/>
</dbReference>
<dbReference type="Pfam" id="PF07475">
    <property type="entry name" value="Hpr_kinase_C"/>
    <property type="match status" value="1"/>
</dbReference>
<dbReference type="Gene3D" id="3.40.50.300">
    <property type="entry name" value="P-loop containing nucleotide triphosphate hydrolases"/>
    <property type="match status" value="1"/>
</dbReference>
<dbReference type="GO" id="GO:0005524">
    <property type="term" value="F:ATP binding"/>
    <property type="evidence" value="ECO:0007669"/>
    <property type="project" value="InterPro"/>
</dbReference>
<name>A0A2W0H8A6_9BACI</name>
<proteinExistence type="predicted"/>
<gene>
    <name evidence="2" type="ORF">CR205_14935</name>
</gene>